<dbReference type="Gene3D" id="1.10.340.70">
    <property type="match status" value="1"/>
</dbReference>
<accession>A0A8X6Y2N3</accession>
<sequence length="103" mass="12086">MKTVYYDLLDGCLKRTYALVKSILLFFLECFGEKHSVILPRRCKLIELLVVREHERIGHCGVSATLTQLREKYWIPKGRQLVKTMIRICLICKRYSATHQLTS</sequence>
<dbReference type="Proteomes" id="UP000886998">
    <property type="component" value="Unassembled WGS sequence"/>
</dbReference>
<feature type="domain" description="Integrase zinc-binding" evidence="1">
    <location>
        <begin position="44"/>
        <end position="96"/>
    </location>
</feature>
<proteinExistence type="predicted"/>
<dbReference type="InterPro" id="IPR041588">
    <property type="entry name" value="Integrase_H2C2"/>
</dbReference>
<gene>
    <name evidence="2" type="primary">AVEN_226029_1</name>
    <name evidence="2" type="ORF">TNIN_152031</name>
</gene>
<dbReference type="AlphaFoldDB" id="A0A8X6Y2N3"/>
<name>A0A8X6Y2N3_9ARAC</name>
<dbReference type="EMBL" id="BMAV01014689">
    <property type="protein sequence ID" value="GFY63285.1"/>
    <property type="molecule type" value="Genomic_DNA"/>
</dbReference>
<evidence type="ECO:0000313" key="2">
    <source>
        <dbReference type="EMBL" id="GFY63285.1"/>
    </source>
</evidence>
<keyword evidence="3" id="KW-1185">Reference proteome</keyword>
<dbReference type="Pfam" id="PF17921">
    <property type="entry name" value="Integrase_H2C2"/>
    <property type="match status" value="1"/>
</dbReference>
<comment type="caution">
    <text evidence="2">The sequence shown here is derived from an EMBL/GenBank/DDBJ whole genome shotgun (WGS) entry which is preliminary data.</text>
</comment>
<evidence type="ECO:0000259" key="1">
    <source>
        <dbReference type="Pfam" id="PF17921"/>
    </source>
</evidence>
<dbReference type="PANTHER" id="PTHR47331">
    <property type="entry name" value="PHD-TYPE DOMAIN-CONTAINING PROTEIN"/>
    <property type="match status" value="1"/>
</dbReference>
<dbReference type="OrthoDB" id="6432901at2759"/>
<organism evidence="2 3">
    <name type="scientific">Trichonephila inaurata madagascariensis</name>
    <dbReference type="NCBI Taxonomy" id="2747483"/>
    <lineage>
        <taxon>Eukaryota</taxon>
        <taxon>Metazoa</taxon>
        <taxon>Ecdysozoa</taxon>
        <taxon>Arthropoda</taxon>
        <taxon>Chelicerata</taxon>
        <taxon>Arachnida</taxon>
        <taxon>Araneae</taxon>
        <taxon>Araneomorphae</taxon>
        <taxon>Entelegynae</taxon>
        <taxon>Araneoidea</taxon>
        <taxon>Nephilidae</taxon>
        <taxon>Trichonephila</taxon>
        <taxon>Trichonephila inaurata</taxon>
    </lineage>
</organism>
<protein>
    <submittedName>
        <fullName evidence="2">Integrase catalytic domain-containing protein</fullName>
    </submittedName>
</protein>
<reference evidence="2" key="1">
    <citation type="submission" date="2020-08" db="EMBL/GenBank/DDBJ databases">
        <title>Multicomponent nature underlies the extraordinary mechanical properties of spider dragline silk.</title>
        <authorList>
            <person name="Kono N."/>
            <person name="Nakamura H."/>
            <person name="Mori M."/>
            <person name="Yoshida Y."/>
            <person name="Ohtoshi R."/>
            <person name="Malay A.D."/>
            <person name="Moran D.A.P."/>
            <person name="Tomita M."/>
            <person name="Numata K."/>
            <person name="Arakawa K."/>
        </authorList>
    </citation>
    <scope>NUCLEOTIDE SEQUENCE</scope>
</reference>
<evidence type="ECO:0000313" key="3">
    <source>
        <dbReference type="Proteomes" id="UP000886998"/>
    </source>
</evidence>